<keyword evidence="1" id="KW-1133">Transmembrane helix</keyword>
<dbReference type="EMBL" id="FOSX01000207">
    <property type="protein sequence ID" value="SFL63183.1"/>
    <property type="molecule type" value="Genomic_DNA"/>
</dbReference>
<keyword evidence="1" id="KW-0472">Membrane</keyword>
<evidence type="ECO:0000256" key="1">
    <source>
        <dbReference type="SAM" id="Phobius"/>
    </source>
</evidence>
<proteinExistence type="predicted"/>
<feature type="transmembrane region" description="Helical" evidence="1">
    <location>
        <begin position="78"/>
        <end position="97"/>
    </location>
</feature>
<evidence type="ECO:0000313" key="3">
    <source>
        <dbReference type="Proteomes" id="UP000199579"/>
    </source>
</evidence>
<dbReference type="AlphaFoldDB" id="A0A1I4JAI1"/>
<protein>
    <submittedName>
        <fullName evidence="2">Uncharacterized protein</fullName>
    </submittedName>
</protein>
<organism evidence="2 3">
    <name type="scientific">Azotobacter beijerinckii</name>
    <dbReference type="NCBI Taxonomy" id="170623"/>
    <lineage>
        <taxon>Bacteria</taxon>
        <taxon>Pseudomonadati</taxon>
        <taxon>Pseudomonadota</taxon>
        <taxon>Gammaproteobacteria</taxon>
        <taxon>Pseudomonadales</taxon>
        <taxon>Pseudomonadaceae</taxon>
        <taxon>Azotobacter</taxon>
    </lineage>
</organism>
<gene>
    <name evidence="2" type="ORF">SAMN04244574_04791</name>
</gene>
<feature type="transmembrane region" description="Helical" evidence="1">
    <location>
        <begin position="41"/>
        <end position="66"/>
    </location>
</feature>
<dbReference type="Proteomes" id="UP000199579">
    <property type="component" value="Unassembled WGS sequence"/>
</dbReference>
<accession>A0A1I4JAI1</accession>
<reference evidence="2 3" key="1">
    <citation type="submission" date="2016-10" db="EMBL/GenBank/DDBJ databases">
        <authorList>
            <person name="de Groot N.N."/>
        </authorList>
    </citation>
    <scope>NUCLEOTIDE SEQUENCE [LARGE SCALE GENOMIC DNA]</scope>
    <source>
        <strain evidence="2 3">DSM 381</strain>
    </source>
</reference>
<sequence length="103" mass="11627">MRLNRSLLISLIGGFTLLVIMLFASGVLSNPLNEKEFSTHGLLQAILLGVAGMGFLIAIFYDFLYLFGVDLEKRKDKIFWKFGAWAITLAVIAYVFMKVFNML</sequence>
<evidence type="ECO:0000313" key="2">
    <source>
        <dbReference type="EMBL" id="SFL63183.1"/>
    </source>
</evidence>
<keyword evidence="1" id="KW-0812">Transmembrane</keyword>
<name>A0A1I4JAI1_9GAMM</name>
<feature type="transmembrane region" description="Helical" evidence="1">
    <location>
        <begin position="7"/>
        <end position="29"/>
    </location>
</feature>